<proteinExistence type="predicted"/>
<dbReference type="Proteomes" id="UP000076738">
    <property type="component" value="Unassembled WGS sequence"/>
</dbReference>
<dbReference type="OrthoDB" id="10605007at2759"/>
<feature type="compositionally biased region" description="Polar residues" evidence="1">
    <location>
        <begin position="475"/>
        <end position="494"/>
    </location>
</feature>
<evidence type="ECO:0000256" key="1">
    <source>
        <dbReference type="SAM" id="MobiDB-lite"/>
    </source>
</evidence>
<accession>A0A167H155</accession>
<feature type="compositionally biased region" description="Basic residues" evidence="1">
    <location>
        <begin position="545"/>
        <end position="562"/>
    </location>
</feature>
<feature type="region of interest" description="Disordered" evidence="1">
    <location>
        <begin position="53"/>
        <end position="74"/>
    </location>
</feature>
<feature type="compositionally biased region" description="Polar residues" evidence="1">
    <location>
        <begin position="593"/>
        <end position="610"/>
    </location>
</feature>
<protein>
    <submittedName>
        <fullName evidence="2">Uncharacterized protein</fullName>
    </submittedName>
</protein>
<organism evidence="2 3">
    <name type="scientific">Calocera viscosa (strain TUFC12733)</name>
    <dbReference type="NCBI Taxonomy" id="1330018"/>
    <lineage>
        <taxon>Eukaryota</taxon>
        <taxon>Fungi</taxon>
        <taxon>Dikarya</taxon>
        <taxon>Basidiomycota</taxon>
        <taxon>Agaricomycotina</taxon>
        <taxon>Dacrymycetes</taxon>
        <taxon>Dacrymycetales</taxon>
        <taxon>Dacrymycetaceae</taxon>
        <taxon>Calocera</taxon>
    </lineage>
</organism>
<dbReference type="EMBL" id="KV417328">
    <property type="protein sequence ID" value="KZO91121.1"/>
    <property type="molecule type" value="Genomic_DNA"/>
</dbReference>
<evidence type="ECO:0000313" key="3">
    <source>
        <dbReference type="Proteomes" id="UP000076738"/>
    </source>
</evidence>
<sequence>MYGGTYQTMKRQCLRLIPRLRMLCLALTYRSGRTGRVCAVCNSARATNQIPTANDQTYSHSTRLPAGQDTNPPQITSLKVHPSCERTSFILHSHSHVPPTMSSGTFTPWSPQLERYLLRTLLAALDDCIIHRHNRGYLSAAINERLSDIDLERNVAPFFKPFPLTFEDSVRYEQASRSWQETTSAAFHAGIVDFSKPVEYFIFGVVTLQMEADRLKVPLDWLKLAANNDGAFYSWSGLIGVHGALAALVIGLIGRPVEDTPPEILPSSLYMRKLMGLNTPDAPQHLVERDVAVMEKAMSMVFSRSEINGHTSMFLPGVDTGYLLFQYWFATVGKRCASVPFGSGNICYCELAMALRQFFGDPDPATRAPEPTVLSANPGASPTPARCIITMEDISTWILTDPEGQTIQPQFCHPMPPDIESAVYVCNNNRQPSTGASQGPLPQPPSILDVHTTYPKMPPQSTTPLAAGHGKALGSPSQQDTEPEQASSVISSPETPLAKHASKRSGTSRGKKLGSSVEIGKGKESAEPGKKRKYEDTCKEGSAPPKKRRSDVSKTRIKHRSVSPKFAVKIEPQTPTLTPWPSLPSSPVLGSPEASSSSHPGGKPQPSSRWPLTEWGAHMLLYLQQRGGGWTTLAPIVRVMPERLPGPRSRSGEAPLEPFSVRFERLRVHFLAKMKTGDKYKYTFICSEDGGMWALKGHVVGDPPEELRQRARAEEKKIRGWCS</sequence>
<evidence type="ECO:0000313" key="2">
    <source>
        <dbReference type="EMBL" id="KZO91121.1"/>
    </source>
</evidence>
<feature type="compositionally biased region" description="Low complexity" evidence="1">
    <location>
        <begin position="572"/>
        <end position="592"/>
    </location>
</feature>
<gene>
    <name evidence="2" type="ORF">CALVIDRAFT_602456</name>
</gene>
<reference evidence="2 3" key="1">
    <citation type="journal article" date="2016" name="Mol. Biol. Evol.">
        <title>Comparative Genomics of Early-Diverging Mushroom-Forming Fungi Provides Insights into the Origins of Lignocellulose Decay Capabilities.</title>
        <authorList>
            <person name="Nagy L.G."/>
            <person name="Riley R."/>
            <person name="Tritt A."/>
            <person name="Adam C."/>
            <person name="Daum C."/>
            <person name="Floudas D."/>
            <person name="Sun H."/>
            <person name="Yadav J.S."/>
            <person name="Pangilinan J."/>
            <person name="Larsson K.H."/>
            <person name="Matsuura K."/>
            <person name="Barry K."/>
            <person name="Labutti K."/>
            <person name="Kuo R."/>
            <person name="Ohm R.A."/>
            <person name="Bhattacharya S.S."/>
            <person name="Shirouzu T."/>
            <person name="Yoshinaga Y."/>
            <person name="Martin F.M."/>
            <person name="Grigoriev I.V."/>
            <person name="Hibbett D.S."/>
        </authorList>
    </citation>
    <scope>NUCLEOTIDE SEQUENCE [LARGE SCALE GENOMIC DNA]</scope>
    <source>
        <strain evidence="2 3">TUFC12733</strain>
    </source>
</reference>
<name>A0A167H155_CALVF</name>
<feature type="region of interest" description="Disordered" evidence="1">
    <location>
        <begin position="429"/>
        <end position="610"/>
    </location>
</feature>
<keyword evidence="3" id="KW-1185">Reference proteome</keyword>
<dbReference type="AlphaFoldDB" id="A0A167H155"/>
<feature type="compositionally biased region" description="Basic and acidic residues" evidence="1">
    <location>
        <begin position="520"/>
        <end position="539"/>
    </location>
</feature>